<evidence type="ECO:0000256" key="4">
    <source>
        <dbReference type="ARBA" id="ARBA00022801"/>
    </source>
</evidence>
<dbReference type="GO" id="GO:0008936">
    <property type="term" value="F:nicotinamidase activity"/>
    <property type="evidence" value="ECO:0007669"/>
    <property type="project" value="UniProtKB-EC"/>
</dbReference>
<gene>
    <name evidence="9" type="ORF">E7746_03315</name>
</gene>
<dbReference type="EMBL" id="CP039393">
    <property type="protein sequence ID" value="QCD37015.1"/>
    <property type="molecule type" value="Genomic_DNA"/>
</dbReference>
<dbReference type="EC" id="3.5.1.19" evidence="6"/>
<keyword evidence="10" id="KW-1185">Reference proteome</keyword>
<comment type="similarity">
    <text evidence="1">Belongs to the isochorismatase family.</text>
</comment>
<dbReference type="OrthoDB" id="9791276at2"/>
<keyword evidence="2" id="KW-0662">Pyridine nucleotide biosynthesis</keyword>
<sequence length="188" mass="20928">MSESLPSRRLLMIVDPQVDFITGTLPVPGAEAAMNDLAEYITQTNGDYTLKIVTADRHPFNHFSFKNFGGRWPSHCIHDTVGAAIWQSLVNPLYLTAGDVRFFYKGQSADIEEYSIFQNQEAKERIVRIINNEGIDQIDICGLAGDVCVLNTLCDGIDLFGRDMFNVLLRFSPSLDGGTALNNILNRP</sequence>
<dbReference type="InterPro" id="IPR052347">
    <property type="entry name" value="Isochorismatase_Nicotinamidase"/>
</dbReference>
<evidence type="ECO:0000259" key="8">
    <source>
        <dbReference type="Pfam" id="PF00857"/>
    </source>
</evidence>
<dbReference type="Proteomes" id="UP000297031">
    <property type="component" value="Chromosome"/>
</dbReference>
<protein>
    <recommendedName>
        <fullName evidence="6">nicotinamidase</fullName>
        <ecNumber evidence="6">3.5.1.19</ecNumber>
    </recommendedName>
    <alternativeName>
        <fullName evidence="7">Nicotinamide deamidase</fullName>
    </alternativeName>
</protein>
<dbReference type="Gene3D" id="3.40.50.850">
    <property type="entry name" value="Isochorismatase-like"/>
    <property type="match status" value="1"/>
</dbReference>
<evidence type="ECO:0000256" key="1">
    <source>
        <dbReference type="ARBA" id="ARBA00006336"/>
    </source>
</evidence>
<evidence type="ECO:0000256" key="6">
    <source>
        <dbReference type="ARBA" id="ARBA00039017"/>
    </source>
</evidence>
<evidence type="ECO:0000313" key="10">
    <source>
        <dbReference type="Proteomes" id="UP000297031"/>
    </source>
</evidence>
<evidence type="ECO:0000256" key="7">
    <source>
        <dbReference type="ARBA" id="ARBA00043224"/>
    </source>
</evidence>
<dbReference type="InterPro" id="IPR036380">
    <property type="entry name" value="Isochorismatase-like_sf"/>
</dbReference>
<dbReference type="InterPro" id="IPR000868">
    <property type="entry name" value="Isochorismatase-like_dom"/>
</dbReference>
<keyword evidence="3" id="KW-0479">Metal-binding</keyword>
<dbReference type="AlphaFoldDB" id="A0A4P7VS21"/>
<dbReference type="SUPFAM" id="SSF52499">
    <property type="entry name" value="Isochorismatase-like hydrolases"/>
    <property type="match status" value="1"/>
</dbReference>
<accession>A0A4P7VS21</accession>
<feature type="domain" description="Isochorismatase-like" evidence="8">
    <location>
        <begin position="10"/>
        <end position="159"/>
    </location>
</feature>
<reference evidence="9 10" key="1">
    <citation type="submission" date="2019-02" db="EMBL/GenBank/DDBJ databases">
        <title>Isolation and identification of novel species under the genus Muribaculum.</title>
        <authorList>
            <person name="Miyake S."/>
            <person name="Ding Y."/>
            <person name="Low A."/>
            <person name="Soh M."/>
            <person name="Seedorf H."/>
        </authorList>
    </citation>
    <scope>NUCLEOTIDE SEQUENCE [LARGE SCALE GENOMIC DNA]</scope>
    <source>
        <strain evidence="9 10">TLL-A4</strain>
    </source>
</reference>
<dbReference type="GO" id="GO:0019363">
    <property type="term" value="P:pyridine nucleotide biosynthetic process"/>
    <property type="evidence" value="ECO:0007669"/>
    <property type="project" value="UniProtKB-KW"/>
</dbReference>
<proteinExistence type="inferred from homology"/>
<dbReference type="PANTHER" id="PTHR11080:SF2">
    <property type="entry name" value="LD05707P"/>
    <property type="match status" value="1"/>
</dbReference>
<dbReference type="Pfam" id="PF00857">
    <property type="entry name" value="Isochorismatase"/>
    <property type="match status" value="1"/>
</dbReference>
<comment type="pathway">
    <text evidence="5">Cofactor biosynthesis; nicotinate biosynthesis; nicotinate from nicotinamide: step 1/1.</text>
</comment>
<name>A0A4P7VS21_9BACT</name>
<evidence type="ECO:0000313" key="9">
    <source>
        <dbReference type="EMBL" id="QCD37015.1"/>
    </source>
</evidence>
<organism evidence="9 10">
    <name type="scientific">Muribaculum gordoncarteri</name>
    <dbReference type="NCBI Taxonomy" id="2530390"/>
    <lineage>
        <taxon>Bacteria</taxon>
        <taxon>Pseudomonadati</taxon>
        <taxon>Bacteroidota</taxon>
        <taxon>Bacteroidia</taxon>
        <taxon>Bacteroidales</taxon>
        <taxon>Muribaculaceae</taxon>
        <taxon>Muribaculum</taxon>
    </lineage>
</organism>
<dbReference type="KEGG" id="mgod:E7746_03315"/>
<dbReference type="GO" id="GO:0046872">
    <property type="term" value="F:metal ion binding"/>
    <property type="evidence" value="ECO:0007669"/>
    <property type="project" value="UniProtKB-KW"/>
</dbReference>
<keyword evidence="4" id="KW-0378">Hydrolase</keyword>
<evidence type="ECO:0000256" key="5">
    <source>
        <dbReference type="ARBA" id="ARBA00037900"/>
    </source>
</evidence>
<evidence type="ECO:0000256" key="2">
    <source>
        <dbReference type="ARBA" id="ARBA00022642"/>
    </source>
</evidence>
<evidence type="ECO:0000256" key="3">
    <source>
        <dbReference type="ARBA" id="ARBA00022723"/>
    </source>
</evidence>
<dbReference type="PANTHER" id="PTHR11080">
    <property type="entry name" value="PYRAZINAMIDASE/NICOTINAMIDASE"/>
    <property type="match status" value="1"/>
</dbReference>